<keyword evidence="6" id="KW-1185">Reference proteome</keyword>
<name>A0A5N5SSP1_9CRUS</name>
<organism evidence="5 6">
    <name type="scientific">Armadillidium nasatum</name>
    <dbReference type="NCBI Taxonomy" id="96803"/>
    <lineage>
        <taxon>Eukaryota</taxon>
        <taxon>Metazoa</taxon>
        <taxon>Ecdysozoa</taxon>
        <taxon>Arthropoda</taxon>
        <taxon>Crustacea</taxon>
        <taxon>Multicrustacea</taxon>
        <taxon>Malacostraca</taxon>
        <taxon>Eumalacostraca</taxon>
        <taxon>Peracarida</taxon>
        <taxon>Isopoda</taxon>
        <taxon>Oniscidea</taxon>
        <taxon>Crinocheta</taxon>
        <taxon>Armadillidiidae</taxon>
        <taxon>Armadillidium</taxon>
    </lineage>
</organism>
<dbReference type="Proteomes" id="UP000326759">
    <property type="component" value="Unassembled WGS sequence"/>
</dbReference>
<dbReference type="GO" id="GO:0004867">
    <property type="term" value="F:serine-type endopeptidase inhibitor activity"/>
    <property type="evidence" value="ECO:0007669"/>
    <property type="project" value="UniProtKB-KW"/>
</dbReference>
<keyword evidence="1" id="KW-0646">Protease inhibitor</keyword>
<dbReference type="SMART" id="SM00131">
    <property type="entry name" value="KU"/>
    <property type="match status" value="1"/>
</dbReference>
<dbReference type="GO" id="GO:0005615">
    <property type="term" value="C:extracellular space"/>
    <property type="evidence" value="ECO:0007669"/>
    <property type="project" value="TreeGrafter"/>
</dbReference>
<comment type="caution">
    <text evidence="5">The sequence shown here is derived from an EMBL/GenBank/DDBJ whole genome shotgun (WGS) entry which is preliminary data.</text>
</comment>
<dbReference type="InterPro" id="IPR050098">
    <property type="entry name" value="TFPI/VKTCI-like"/>
</dbReference>
<dbReference type="EMBL" id="SEYY01021099">
    <property type="protein sequence ID" value="KAB7496699.1"/>
    <property type="molecule type" value="Genomic_DNA"/>
</dbReference>
<dbReference type="PROSITE" id="PS00280">
    <property type="entry name" value="BPTI_KUNITZ_1"/>
    <property type="match status" value="1"/>
</dbReference>
<dbReference type="InterPro" id="IPR020901">
    <property type="entry name" value="Prtase_inh_Kunz-CS"/>
</dbReference>
<evidence type="ECO:0000313" key="5">
    <source>
        <dbReference type="EMBL" id="KAB7496699.1"/>
    </source>
</evidence>
<dbReference type="PROSITE" id="PS50279">
    <property type="entry name" value="BPTI_KUNITZ_2"/>
    <property type="match status" value="1"/>
</dbReference>
<proteinExistence type="predicted"/>
<dbReference type="SUPFAM" id="SSF57362">
    <property type="entry name" value="BPTI-like"/>
    <property type="match status" value="1"/>
</dbReference>
<dbReference type="Gene3D" id="4.10.410.10">
    <property type="entry name" value="Pancreatic trypsin inhibitor Kunitz domain"/>
    <property type="match status" value="1"/>
</dbReference>
<reference evidence="5 6" key="1">
    <citation type="journal article" date="2019" name="PLoS Biol.">
        <title>Sex chromosomes control vertical transmission of feminizing Wolbachia symbionts in an isopod.</title>
        <authorList>
            <person name="Becking T."/>
            <person name="Chebbi M.A."/>
            <person name="Giraud I."/>
            <person name="Moumen B."/>
            <person name="Laverre T."/>
            <person name="Caubet Y."/>
            <person name="Peccoud J."/>
            <person name="Gilbert C."/>
            <person name="Cordaux R."/>
        </authorList>
    </citation>
    <scope>NUCLEOTIDE SEQUENCE [LARGE SCALE GENOMIC DNA]</scope>
    <source>
        <strain evidence="5">ANa2</strain>
        <tissue evidence="5">Whole body excluding digestive tract and cuticle</tissue>
    </source>
</reference>
<dbReference type="AlphaFoldDB" id="A0A5N5SSP1"/>
<dbReference type="PANTHER" id="PTHR10083">
    <property type="entry name" value="KUNITZ-TYPE PROTEASE INHIBITOR-RELATED"/>
    <property type="match status" value="1"/>
</dbReference>
<evidence type="ECO:0000256" key="3">
    <source>
        <dbReference type="ARBA" id="ARBA00023157"/>
    </source>
</evidence>
<evidence type="ECO:0000313" key="6">
    <source>
        <dbReference type="Proteomes" id="UP000326759"/>
    </source>
</evidence>
<feature type="non-terminal residue" evidence="5">
    <location>
        <position position="1"/>
    </location>
</feature>
<feature type="domain" description="BPTI/Kunitz inhibitor" evidence="4">
    <location>
        <begin position="2"/>
        <end position="52"/>
    </location>
</feature>
<dbReference type="InterPro" id="IPR002223">
    <property type="entry name" value="Kunitz_BPTI"/>
</dbReference>
<dbReference type="OrthoDB" id="10434558at2759"/>
<dbReference type="Pfam" id="PF00014">
    <property type="entry name" value="Kunitz_BPTI"/>
    <property type="match status" value="1"/>
</dbReference>
<evidence type="ECO:0000256" key="1">
    <source>
        <dbReference type="ARBA" id="ARBA00022690"/>
    </source>
</evidence>
<dbReference type="InterPro" id="IPR036880">
    <property type="entry name" value="Kunitz_BPTI_sf"/>
</dbReference>
<accession>A0A5N5SSP1</accession>
<keyword evidence="2" id="KW-0722">Serine protease inhibitor</keyword>
<evidence type="ECO:0000256" key="2">
    <source>
        <dbReference type="ARBA" id="ARBA00022900"/>
    </source>
</evidence>
<dbReference type="PRINTS" id="PR00759">
    <property type="entry name" value="BASICPTASE"/>
</dbReference>
<evidence type="ECO:0000259" key="4">
    <source>
        <dbReference type="PROSITE" id="PS50279"/>
    </source>
</evidence>
<keyword evidence="3" id="KW-1015">Disulfide bond</keyword>
<protein>
    <submittedName>
        <fullName evidence="5">Kunitz-type serine protease inhibitor As-fr-19</fullName>
    </submittedName>
</protein>
<dbReference type="PANTHER" id="PTHR10083:SF374">
    <property type="entry name" value="BPTI_KUNITZ INHIBITOR DOMAIN-CONTAINING PROTEIN"/>
    <property type="match status" value="1"/>
</dbReference>
<sequence length="55" mass="6375">GCDKPIIPRLCSEFTERWAYDKWTGQCQKFWFGGCGGNGNNYETLEECEEECESE</sequence>
<gene>
    <name evidence="5" type="primary">VKT19</name>
    <name evidence="5" type="ORF">Anas_12988</name>
</gene>
<dbReference type="FunFam" id="4.10.410.10:FF:000020">
    <property type="entry name" value="Collagen, type VI, alpha 3"/>
    <property type="match status" value="1"/>
</dbReference>